<protein>
    <submittedName>
        <fullName evidence="2">Uncharacterized protein</fullName>
    </submittedName>
</protein>
<reference evidence="3" key="2">
    <citation type="submission" date="2015-01" db="EMBL/GenBank/DDBJ databases">
        <title>Evolutionary Origins and Diversification of the Mycorrhizal Mutualists.</title>
        <authorList>
            <consortium name="DOE Joint Genome Institute"/>
            <consortium name="Mycorrhizal Genomics Consortium"/>
            <person name="Kohler A."/>
            <person name="Kuo A."/>
            <person name="Nagy L.G."/>
            <person name="Floudas D."/>
            <person name="Copeland A."/>
            <person name="Barry K.W."/>
            <person name="Cichocki N."/>
            <person name="Veneault-Fourrey C."/>
            <person name="LaButti K."/>
            <person name="Lindquist E.A."/>
            <person name="Lipzen A."/>
            <person name="Lundell T."/>
            <person name="Morin E."/>
            <person name="Murat C."/>
            <person name="Riley R."/>
            <person name="Ohm R."/>
            <person name="Sun H."/>
            <person name="Tunlid A."/>
            <person name="Henrissat B."/>
            <person name="Grigoriev I.V."/>
            <person name="Hibbett D.S."/>
            <person name="Martin F."/>
        </authorList>
    </citation>
    <scope>NUCLEOTIDE SEQUENCE [LARGE SCALE GENOMIC DNA]</scope>
    <source>
        <strain evidence="3">LaAM-08-1</strain>
    </source>
</reference>
<keyword evidence="3" id="KW-1185">Reference proteome</keyword>
<reference evidence="2 3" key="1">
    <citation type="submission" date="2014-04" db="EMBL/GenBank/DDBJ databases">
        <authorList>
            <consortium name="DOE Joint Genome Institute"/>
            <person name="Kuo A."/>
            <person name="Kohler A."/>
            <person name="Nagy L.G."/>
            <person name="Floudas D."/>
            <person name="Copeland A."/>
            <person name="Barry K.W."/>
            <person name="Cichocki N."/>
            <person name="Veneault-Fourrey C."/>
            <person name="LaButti K."/>
            <person name="Lindquist E.A."/>
            <person name="Lipzen A."/>
            <person name="Lundell T."/>
            <person name="Morin E."/>
            <person name="Murat C."/>
            <person name="Sun H."/>
            <person name="Tunlid A."/>
            <person name="Henrissat B."/>
            <person name="Grigoriev I.V."/>
            <person name="Hibbett D.S."/>
            <person name="Martin F."/>
            <person name="Nordberg H.P."/>
            <person name="Cantor M.N."/>
            <person name="Hua S.X."/>
        </authorList>
    </citation>
    <scope>NUCLEOTIDE SEQUENCE [LARGE SCALE GENOMIC DNA]</scope>
    <source>
        <strain evidence="2 3">LaAM-08-1</strain>
    </source>
</reference>
<gene>
    <name evidence="2" type="ORF">K443DRAFT_676775</name>
</gene>
<name>A0A0C9Y0G4_9AGAR</name>
<dbReference type="OrthoDB" id="3115716at2759"/>
<dbReference type="EMBL" id="KN838580">
    <property type="protein sequence ID" value="KIK03457.1"/>
    <property type="molecule type" value="Genomic_DNA"/>
</dbReference>
<evidence type="ECO:0000313" key="3">
    <source>
        <dbReference type="Proteomes" id="UP000054477"/>
    </source>
</evidence>
<dbReference type="HOGENOM" id="CLU_2264204_0_0_1"/>
<evidence type="ECO:0000313" key="2">
    <source>
        <dbReference type="EMBL" id="KIK03457.1"/>
    </source>
</evidence>
<proteinExistence type="predicted"/>
<dbReference type="Proteomes" id="UP000054477">
    <property type="component" value="Unassembled WGS sequence"/>
</dbReference>
<dbReference type="AlphaFoldDB" id="A0A0C9Y0G4"/>
<accession>A0A0C9Y0G4</accession>
<sequence>MCTLPSDPFVEPFYSLKKAFTRLLSPVPEFAGGTSINIPHPSSGPLTLITPSSTIRGADMAMPATGDQVEVPGEGVVERSQQTDPPLPHTDFPEREIHRTQVV</sequence>
<evidence type="ECO:0000256" key="1">
    <source>
        <dbReference type="SAM" id="MobiDB-lite"/>
    </source>
</evidence>
<feature type="compositionally biased region" description="Basic and acidic residues" evidence="1">
    <location>
        <begin position="91"/>
        <end position="103"/>
    </location>
</feature>
<feature type="region of interest" description="Disordered" evidence="1">
    <location>
        <begin position="73"/>
        <end position="103"/>
    </location>
</feature>
<organism evidence="2 3">
    <name type="scientific">Laccaria amethystina LaAM-08-1</name>
    <dbReference type="NCBI Taxonomy" id="1095629"/>
    <lineage>
        <taxon>Eukaryota</taxon>
        <taxon>Fungi</taxon>
        <taxon>Dikarya</taxon>
        <taxon>Basidiomycota</taxon>
        <taxon>Agaricomycotina</taxon>
        <taxon>Agaricomycetes</taxon>
        <taxon>Agaricomycetidae</taxon>
        <taxon>Agaricales</taxon>
        <taxon>Agaricineae</taxon>
        <taxon>Hydnangiaceae</taxon>
        <taxon>Laccaria</taxon>
    </lineage>
</organism>